<sequence>MHSSSSIVYVCSRRTDLSCKPTHIYELLSLEYVYLNYKSANQISANKNLLVLQRNRCTVLLLVFLGSSYSLKP</sequence>
<comment type="caution">
    <text evidence="1">The sequence shown here is derived from an EMBL/GenBank/DDBJ whole genome shotgun (WGS) entry which is preliminary data.</text>
</comment>
<dbReference type="AlphaFoldDB" id="A0A8S9Z9W1"/>
<proteinExistence type="predicted"/>
<reference evidence="1" key="1">
    <citation type="submission" date="2019-07" db="EMBL/GenBank/DDBJ databases">
        <title>Annotation for the trematode Paragonimus miyazaki's.</title>
        <authorList>
            <person name="Choi Y.-J."/>
        </authorList>
    </citation>
    <scope>NUCLEOTIDE SEQUENCE</scope>
    <source>
        <strain evidence="1">Japan</strain>
    </source>
</reference>
<dbReference type="EMBL" id="JTDE01000186">
    <property type="protein sequence ID" value="KAF7262051.1"/>
    <property type="molecule type" value="Genomic_DNA"/>
</dbReference>
<dbReference type="Proteomes" id="UP000822476">
    <property type="component" value="Unassembled WGS sequence"/>
</dbReference>
<evidence type="ECO:0000313" key="2">
    <source>
        <dbReference type="Proteomes" id="UP000822476"/>
    </source>
</evidence>
<name>A0A8S9Z9W1_9TREM</name>
<accession>A0A8S9Z9W1</accession>
<evidence type="ECO:0000313" key="1">
    <source>
        <dbReference type="EMBL" id="KAF7262051.1"/>
    </source>
</evidence>
<organism evidence="1 2">
    <name type="scientific">Paragonimus skrjabini miyazakii</name>
    <dbReference type="NCBI Taxonomy" id="59628"/>
    <lineage>
        <taxon>Eukaryota</taxon>
        <taxon>Metazoa</taxon>
        <taxon>Spiralia</taxon>
        <taxon>Lophotrochozoa</taxon>
        <taxon>Platyhelminthes</taxon>
        <taxon>Trematoda</taxon>
        <taxon>Digenea</taxon>
        <taxon>Plagiorchiida</taxon>
        <taxon>Troglotremata</taxon>
        <taxon>Troglotrematidae</taxon>
        <taxon>Paragonimus</taxon>
    </lineage>
</organism>
<protein>
    <submittedName>
        <fullName evidence="1">Uncharacterized protein</fullName>
    </submittedName>
</protein>
<gene>
    <name evidence="1" type="ORF">EG68_00641</name>
</gene>
<keyword evidence="2" id="KW-1185">Reference proteome</keyword>